<keyword evidence="1" id="KW-0472">Membrane</keyword>
<dbReference type="EMBL" id="JBHSEL010000113">
    <property type="protein sequence ID" value="MFC4625803.1"/>
    <property type="molecule type" value="Genomic_DNA"/>
</dbReference>
<proteinExistence type="predicted"/>
<sequence>MRIVLWILTWLFGVACGLSIASWLLANERIGDAIVFLYTTNIVAIVLLVTLIYVFIKHVRRRKS</sequence>
<gene>
    <name evidence="2" type="ORF">ACFO1V_11365</name>
</gene>
<comment type="caution">
    <text evidence="2">The sequence shown here is derived from an EMBL/GenBank/DDBJ whole genome shotgun (WGS) entry which is preliminary data.</text>
</comment>
<evidence type="ECO:0000313" key="3">
    <source>
        <dbReference type="Proteomes" id="UP001596042"/>
    </source>
</evidence>
<name>A0ABV9H8Q7_9HYPH</name>
<protein>
    <submittedName>
        <fullName evidence="2">Uncharacterized protein</fullName>
    </submittedName>
</protein>
<accession>A0ABV9H8Q7</accession>
<dbReference type="RefSeq" id="WP_374833849.1">
    <property type="nucleotide sequence ID" value="NZ_JBHEEZ010000033.1"/>
</dbReference>
<feature type="transmembrane region" description="Helical" evidence="1">
    <location>
        <begin position="33"/>
        <end position="56"/>
    </location>
</feature>
<reference evidence="3" key="1">
    <citation type="journal article" date="2019" name="Int. J. Syst. Evol. Microbiol.">
        <title>The Global Catalogue of Microorganisms (GCM) 10K type strain sequencing project: providing services to taxonomists for standard genome sequencing and annotation.</title>
        <authorList>
            <consortium name="The Broad Institute Genomics Platform"/>
            <consortium name="The Broad Institute Genome Sequencing Center for Infectious Disease"/>
            <person name="Wu L."/>
            <person name="Ma J."/>
        </authorList>
    </citation>
    <scope>NUCLEOTIDE SEQUENCE [LARGE SCALE GENOMIC DNA]</scope>
    <source>
        <strain evidence="3">CGMCC 1.15731</strain>
    </source>
</reference>
<keyword evidence="3" id="KW-1185">Reference proteome</keyword>
<dbReference type="PROSITE" id="PS51257">
    <property type="entry name" value="PROKAR_LIPOPROTEIN"/>
    <property type="match status" value="1"/>
</dbReference>
<organism evidence="2 3">
    <name type="scientific">Daeguia caeni</name>
    <dbReference type="NCBI Taxonomy" id="439612"/>
    <lineage>
        <taxon>Bacteria</taxon>
        <taxon>Pseudomonadati</taxon>
        <taxon>Pseudomonadota</taxon>
        <taxon>Alphaproteobacteria</taxon>
        <taxon>Hyphomicrobiales</taxon>
        <taxon>Brucellaceae</taxon>
        <taxon>Daeguia</taxon>
    </lineage>
</organism>
<evidence type="ECO:0000313" key="2">
    <source>
        <dbReference type="EMBL" id="MFC4625803.1"/>
    </source>
</evidence>
<dbReference type="Proteomes" id="UP001596042">
    <property type="component" value="Unassembled WGS sequence"/>
</dbReference>
<evidence type="ECO:0000256" key="1">
    <source>
        <dbReference type="SAM" id="Phobius"/>
    </source>
</evidence>
<keyword evidence="1" id="KW-1133">Transmembrane helix</keyword>
<keyword evidence="1" id="KW-0812">Transmembrane</keyword>